<dbReference type="Gene3D" id="2.20.28.20">
    <property type="entry name" value="Methionyl-tRNA synthetase, Zn-domain"/>
    <property type="match status" value="1"/>
</dbReference>
<evidence type="ECO:0000256" key="14">
    <source>
        <dbReference type="ARBA" id="ARBA00047364"/>
    </source>
</evidence>
<keyword evidence="10 15" id="KW-0067">ATP-binding</keyword>
<name>A0A9D9J026_9BACT</name>
<dbReference type="Gene3D" id="3.40.50.620">
    <property type="entry name" value="HUPs"/>
    <property type="match status" value="1"/>
</dbReference>
<dbReference type="GO" id="GO:0005829">
    <property type="term" value="C:cytosol"/>
    <property type="evidence" value="ECO:0007669"/>
    <property type="project" value="TreeGrafter"/>
</dbReference>
<dbReference type="PANTHER" id="PTHR45765:SF1">
    <property type="entry name" value="METHIONINE--TRNA LIGASE, CYTOPLASMIC"/>
    <property type="match status" value="1"/>
</dbReference>
<keyword evidence="9" id="KW-0862">Zinc</keyword>
<evidence type="ECO:0000256" key="9">
    <source>
        <dbReference type="ARBA" id="ARBA00022833"/>
    </source>
</evidence>
<dbReference type="GO" id="GO:0006431">
    <property type="term" value="P:methionyl-tRNA aminoacylation"/>
    <property type="evidence" value="ECO:0007669"/>
    <property type="project" value="InterPro"/>
</dbReference>
<dbReference type="FunFam" id="2.20.28.20:FF:000001">
    <property type="entry name" value="Methionine--tRNA ligase"/>
    <property type="match status" value="1"/>
</dbReference>
<evidence type="ECO:0000256" key="13">
    <source>
        <dbReference type="ARBA" id="ARBA00030904"/>
    </source>
</evidence>
<feature type="domain" description="Methionyl/Leucyl tRNA synthetase" evidence="16">
    <location>
        <begin position="9"/>
        <end position="367"/>
    </location>
</feature>
<evidence type="ECO:0000256" key="6">
    <source>
        <dbReference type="ARBA" id="ARBA00022490"/>
    </source>
</evidence>
<comment type="caution">
    <text evidence="17">The sequence shown here is derived from an EMBL/GenBank/DDBJ whole genome shotgun (WGS) entry which is preliminary data.</text>
</comment>
<reference evidence="17" key="2">
    <citation type="journal article" date="2021" name="PeerJ">
        <title>Extensive microbial diversity within the chicken gut microbiome revealed by metagenomics and culture.</title>
        <authorList>
            <person name="Gilroy R."/>
            <person name="Ravi A."/>
            <person name="Getino M."/>
            <person name="Pursley I."/>
            <person name="Horton D.L."/>
            <person name="Alikhan N.F."/>
            <person name="Baker D."/>
            <person name="Gharbi K."/>
            <person name="Hall N."/>
            <person name="Watson M."/>
            <person name="Adriaenssens E.M."/>
            <person name="Foster-Nyarko E."/>
            <person name="Jarju S."/>
            <person name="Secka A."/>
            <person name="Antonio M."/>
            <person name="Oren A."/>
            <person name="Chaudhuri R.R."/>
            <person name="La Ragione R."/>
            <person name="Hildebrand F."/>
            <person name="Pallen M.J."/>
        </authorList>
    </citation>
    <scope>NUCLEOTIDE SEQUENCE</scope>
    <source>
        <strain evidence="17">B3-2255</strain>
    </source>
</reference>
<dbReference type="GO" id="GO:0004825">
    <property type="term" value="F:methionine-tRNA ligase activity"/>
    <property type="evidence" value="ECO:0007669"/>
    <property type="project" value="UniProtKB-EC"/>
</dbReference>
<dbReference type="Proteomes" id="UP000823772">
    <property type="component" value="Unassembled WGS sequence"/>
</dbReference>
<dbReference type="InterPro" id="IPR015413">
    <property type="entry name" value="Methionyl/Leucyl_tRNA_Synth"/>
</dbReference>
<evidence type="ECO:0000256" key="4">
    <source>
        <dbReference type="ARBA" id="ARBA00012838"/>
    </source>
</evidence>
<dbReference type="InterPro" id="IPR014758">
    <property type="entry name" value="Met-tRNA_synth"/>
</dbReference>
<evidence type="ECO:0000256" key="7">
    <source>
        <dbReference type="ARBA" id="ARBA00022598"/>
    </source>
</evidence>
<dbReference type="CDD" id="cd00814">
    <property type="entry name" value="MetRS_core"/>
    <property type="match status" value="1"/>
</dbReference>
<evidence type="ECO:0000256" key="1">
    <source>
        <dbReference type="ARBA" id="ARBA00003314"/>
    </source>
</evidence>
<evidence type="ECO:0000313" key="18">
    <source>
        <dbReference type="Proteomes" id="UP000823772"/>
    </source>
</evidence>
<dbReference type="PROSITE" id="PS00178">
    <property type="entry name" value="AA_TRNA_LIGASE_I"/>
    <property type="match status" value="1"/>
</dbReference>
<feature type="non-terminal residue" evidence="17">
    <location>
        <position position="368"/>
    </location>
</feature>
<keyword evidence="7 15" id="KW-0436">Ligase</keyword>
<sequence>MEKNFKRTLVTCALPYANGPLHIGHLAGVYVPADIYVRYLRMRGEKVLFVCGSDEHGVPITIKAKKEGCSPQDIVDKYHKMIKDSFSGLGIDFDIYSRTSSPTHHRFAAEFFRKLYDEGKFIVKESEQYYDPEAKTFLADRYIVGTCPKCGNEGAYGDQCEKCGSTLSPEELINPHSAISGSEPVKKKTKHWYLPLDQYEGWLKEWILEEHKEWKPNVYGQCKSWLDGGLQPRAVSRDLDWGVPVPVEGAEGKVLYVWFDAPIGYISNTIELLPRTWEKWWKSKDTRMIHFIGKDNIVFHCIVFPSMLKAYGEFILPDNVPANEFLNLEGEKLSTSRNHAVWLHEYLQDFPGQQDVLRYVLCSNLPET</sequence>
<evidence type="ECO:0000256" key="15">
    <source>
        <dbReference type="RuleBase" id="RU363039"/>
    </source>
</evidence>
<proteinExistence type="inferred from homology"/>
<evidence type="ECO:0000256" key="12">
    <source>
        <dbReference type="ARBA" id="ARBA00023146"/>
    </source>
</evidence>
<evidence type="ECO:0000256" key="10">
    <source>
        <dbReference type="ARBA" id="ARBA00022840"/>
    </source>
</evidence>
<dbReference type="SUPFAM" id="SSF52374">
    <property type="entry name" value="Nucleotidylyl transferase"/>
    <property type="match status" value="1"/>
</dbReference>
<evidence type="ECO:0000256" key="8">
    <source>
        <dbReference type="ARBA" id="ARBA00022741"/>
    </source>
</evidence>
<dbReference type="SUPFAM" id="SSF57770">
    <property type="entry name" value="Methionyl-tRNA synthetase (MetRS), Zn-domain"/>
    <property type="match status" value="1"/>
</dbReference>
<evidence type="ECO:0000256" key="2">
    <source>
        <dbReference type="ARBA" id="ARBA00004496"/>
    </source>
</evidence>
<dbReference type="InterPro" id="IPR001412">
    <property type="entry name" value="aa-tRNA-synth_I_CS"/>
</dbReference>
<dbReference type="AlphaFoldDB" id="A0A9D9J026"/>
<comment type="similarity">
    <text evidence="3">Belongs to the class-I aminoacyl-tRNA synthetase family. MetG type 1 subfamily.</text>
</comment>
<comment type="function">
    <text evidence="1">Is required not only for elongation of protein synthesis but also for the initiation of all mRNA translation through initiator tRNA(fMet) aminoacylation.</text>
</comment>
<dbReference type="EC" id="6.1.1.10" evidence="4"/>
<comment type="catalytic activity">
    <reaction evidence="14">
        <text>tRNA(Met) + L-methionine + ATP = L-methionyl-tRNA(Met) + AMP + diphosphate</text>
        <dbReference type="Rhea" id="RHEA:13481"/>
        <dbReference type="Rhea" id="RHEA-COMP:9667"/>
        <dbReference type="Rhea" id="RHEA-COMP:9698"/>
        <dbReference type="ChEBI" id="CHEBI:30616"/>
        <dbReference type="ChEBI" id="CHEBI:33019"/>
        <dbReference type="ChEBI" id="CHEBI:57844"/>
        <dbReference type="ChEBI" id="CHEBI:78442"/>
        <dbReference type="ChEBI" id="CHEBI:78530"/>
        <dbReference type="ChEBI" id="CHEBI:456215"/>
        <dbReference type="EC" id="6.1.1.10"/>
    </reaction>
</comment>
<dbReference type="InterPro" id="IPR023458">
    <property type="entry name" value="Met-tRNA_ligase_1"/>
</dbReference>
<evidence type="ECO:0000313" key="17">
    <source>
        <dbReference type="EMBL" id="MBO8481299.1"/>
    </source>
</evidence>
<accession>A0A9D9J026</accession>
<dbReference type="InterPro" id="IPR029038">
    <property type="entry name" value="MetRS_Zn"/>
</dbReference>
<dbReference type="Pfam" id="PF09334">
    <property type="entry name" value="tRNA-synt_1g"/>
    <property type="match status" value="1"/>
</dbReference>
<gene>
    <name evidence="17" type="primary">metG</name>
    <name evidence="17" type="ORF">IAC87_01985</name>
</gene>
<organism evidence="17 18">
    <name type="scientific">Candidatus Merdivivens faecigallinarum</name>
    <dbReference type="NCBI Taxonomy" id="2840871"/>
    <lineage>
        <taxon>Bacteria</taxon>
        <taxon>Pseudomonadati</taxon>
        <taxon>Bacteroidota</taxon>
        <taxon>Bacteroidia</taxon>
        <taxon>Bacteroidales</taxon>
        <taxon>Muribaculaceae</taxon>
        <taxon>Muribaculaceae incertae sedis</taxon>
        <taxon>Candidatus Merdivivens</taxon>
    </lineage>
</organism>
<dbReference type="GO" id="GO:0005524">
    <property type="term" value="F:ATP binding"/>
    <property type="evidence" value="ECO:0007669"/>
    <property type="project" value="UniProtKB-KW"/>
</dbReference>
<protein>
    <recommendedName>
        <fullName evidence="5">Methionine--tRNA ligase</fullName>
        <ecNumber evidence="4">6.1.1.10</ecNumber>
    </recommendedName>
    <alternativeName>
        <fullName evidence="13">Methionyl-tRNA synthetase</fullName>
    </alternativeName>
</protein>
<dbReference type="PRINTS" id="PR01041">
    <property type="entry name" value="TRNASYNTHMET"/>
</dbReference>
<keyword evidence="6" id="KW-0963">Cytoplasm</keyword>
<evidence type="ECO:0000256" key="5">
    <source>
        <dbReference type="ARBA" id="ARBA00018753"/>
    </source>
</evidence>
<comment type="subcellular location">
    <subcellularLocation>
        <location evidence="2">Cytoplasm</location>
    </subcellularLocation>
</comment>
<reference evidence="17" key="1">
    <citation type="submission" date="2020-10" db="EMBL/GenBank/DDBJ databases">
        <authorList>
            <person name="Gilroy R."/>
        </authorList>
    </citation>
    <scope>NUCLEOTIDE SEQUENCE</scope>
    <source>
        <strain evidence="17">B3-2255</strain>
    </source>
</reference>
<evidence type="ECO:0000259" key="16">
    <source>
        <dbReference type="Pfam" id="PF09334"/>
    </source>
</evidence>
<dbReference type="InterPro" id="IPR014729">
    <property type="entry name" value="Rossmann-like_a/b/a_fold"/>
</dbReference>
<evidence type="ECO:0000256" key="11">
    <source>
        <dbReference type="ARBA" id="ARBA00022917"/>
    </source>
</evidence>
<dbReference type="EMBL" id="JADILY010000039">
    <property type="protein sequence ID" value="MBO8481299.1"/>
    <property type="molecule type" value="Genomic_DNA"/>
</dbReference>
<dbReference type="NCBIfam" id="TIGR00398">
    <property type="entry name" value="metG"/>
    <property type="match status" value="1"/>
</dbReference>
<dbReference type="PANTHER" id="PTHR45765">
    <property type="entry name" value="METHIONINE--TRNA LIGASE"/>
    <property type="match status" value="1"/>
</dbReference>
<evidence type="ECO:0000256" key="3">
    <source>
        <dbReference type="ARBA" id="ARBA00008258"/>
    </source>
</evidence>
<keyword evidence="8 15" id="KW-0547">Nucleotide-binding</keyword>
<keyword evidence="11 15" id="KW-0648">Protein biosynthesis</keyword>
<keyword evidence="12 15" id="KW-0030">Aminoacyl-tRNA synthetase</keyword>
<dbReference type="InterPro" id="IPR033911">
    <property type="entry name" value="MetRS_core"/>
</dbReference>